<evidence type="ECO:0000313" key="2">
    <source>
        <dbReference type="EMBL" id="MDT0349779.1"/>
    </source>
</evidence>
<keyword evidence="1" id="KW-1133">Transmembrane helix</keyword>
<feature type="transmembrane region" description="Helical" evidence="1">
    <location>
        <begin position="12"/>
        <end position="32"/>
    </location>
</feature>
<keyword evidence="1" id="KW-0472">Membrane</keyword>
<proteinExistence type="predicted"/>
<feature type="transmembrane region" description="Helical" evidence="1">
    <location>
        <begin position="101"/>
        <end position="124"/>
    </location>
</feature>
<name>A0ABU2NAU1_9PSEU</name>
<accession>A0ABU2NAU1</accession>
<dbReference type="Proteomes" id="UP001183202">
    <property type="component" value="Unassembled WGS sequence"/>
</dbReference>
<reference evidence="3" key="1">
    <citation type="submission" date="2023-07" db="EMBL/GenBank/DDBJ databases">
        <title>30 novel species of actinomycetes from the DSMZ collection.</title>
        <authorList>
            <person name="Nouioui I."/>
        </authorList>
    </citation>
    <scope>NUCLEOTIDE SEQUENCE [LARGE SCALE GENOMIC DNA]</scope>
    <source>
        <strain evidence="3">DSM 45834</strain>
    </source>
</reference>
<sequence length="360" mass="38080">MRRPVPRVDGAASVRLLAVSFGVTVVGTRLYLSLTGWPQIGGGEYHLAHALWGGLLLLLGGIMALLWSNPWVQRATAVCAGAGSGLFIDEVGKFITRQNDYFTPLAAPIIYAFFLGVLGVAVLARHAPLQEPRSLAYTLVVRLKSVVDGPVSPGDRAEMLNEVAALENATAHPDLQELARRLRPVVEEAAVDLPEPRTRPVVAALTRMERALFPRWVHRLVLALAAALLGLLSFTGLAVFVGLANGDPDLQVVLGDTPVDVGELRTALLVASVGETLVGVLLLTSAVALLIARDRVGVAAGRAGLILGLAGVNVVLGYLDAETVVAVVVVELALLVGYRRYRSRFLGTAPRAESRAIPGS</sequence>
<dbReference type="RefSeq" id="WP_311555814.1">
    <property type="nucleotide sequence ID" value="NZ_JAVREJ010000005.1"/>
</dbReference>
<keyword evidence="3" id="KW-1185">Reference proteome</keyword>
<feature type="transmembrane region" description="Helical" evidence="1">
    <location>
        <begin position="264"/>
        <end position="292"/>
    </location>
</feature>
<keyword evidence="1" id="KW-0812">Transmembrane</keyword>
<organism evidence="2 3">
    <name type="scientific">Pseudonocardia charpentierae</name>
    <dbReference type="NCBI Taxonomy" id="3075545"/>
    <lineage>
        <taxon>Bacteria</taxon>
        <taxon>Bacillati</taxon>
        <taxon>Actinomycetota</taxon>
        <taxon>Actinomycetes</taxon>
        <taxon>Pseudonocardiales</taxon>
        <taxon>Pseudonocardiaceae</taxon>
        <taxon>Pseudonocardia</taxon>
    </lineage>
</organism>
<evidence type="ECO:0000313" key="3">
    <source>
        <dbReference type="Proteomes" id="UP001183202"/>
    </source>
</evidence>
<dbReference type="EMBL" id="JAVREJ010000005">
    <property type="protein sequence ID" value="MDT0349779.1"/>
    <property type="molecule type" value="Genomic_DNA"/>
</dbReference>
<evidence type="ECO:0000256" key="1">
    <source>
        <dbReference type="SAM" id="Phobius"/>
    </source>
</evidence>
<feature type="transmembrane region" description="Helical" evidence="1">
    <location>
        <begin position="47"/>
        <end position="68"/>
    </location>
</feature>
<feature type="transmembrane region" description="Helical" evidence="1">
    <location>
        <begin position="324"/>
        <end position="341"/>
    </location>
</feature>
<feature type="transmembrane region" description="Helical" evidence="1">
    <location>
        <begin position="220"/>
        <end position="244"/>
    </location>
</feature>
<gene>
    <name evidence="2" type="ORF">RM445_09630</name>
</gene>
<feature type="transmembrane region" description="Helical" evidence="1">
    <location>
        <begin position="299"/>
        <end position="318"/>
    </location>
</feature>
<protein>
    <submittedName>
        <fullName evidence="2">Uncharacterized protein</fullName>
    </submittedName>
</protein>
<comment type="caution">
    <text evidence="2">The sequence shown here is derived from an EMBL/GenBank/DDBJ whole genome shotgun (WGS) entry which is preliminary data.</text>
</comment>